<keyword evidence="3" id="KW-1185">Reference proteome</keyword>
<feature type="region of interest" description="Disordered" evidence="1">
    <location>
        <begin position="52"/>
        <end position="74"/>
    </location>
</feature>
<protein>
    <submittedName>
        <fullName evidence="2">Uncharacterized protein</fullName>
    </submittedName>
</protein>
<organism evidence="2 3">
    <name type="scientific">Synaphobranchus kaupii</name>
    <name type="common">Kaup's arrowtooth eel</name>
    <dbReference type="NCBI Taxonomy" id="118154"/>
    <lineage>
        <taxon>Eukaryota</taxon>
        <taxon>Metazoa</taxon>
        <taxon>Chordata</taxon>
        <taxon>Craniata</taxon>
        <taxon>Vertebrata</taxon>
        <taxon>Euteleostomi</taxon>
        <taxon>Actinopterygii</taxon>
        <taxon>Neopterygii</taxon>
        <taxon>Teleostei</taxon>
        <taxon>Anguilliformes</taxon>
        <taxon>Synaphobranchidae</taxon>
        <taxon>Synaphobranchus</taxon>
    </lineage>
</organism>
<evidence type="ECO:0000313" key="3">
    <source>
        <dbReference type="Proteomes" id="UP001152622"/>
    </source>
</evidence>
<comment type="caution">
    <text evidence="2">The sequence shown here is derived from an EMBL/GenBank/DDBJ whole genome shotgun (WGS) entry which is preliminary data.</text>
</comment>
<sequence>MRLRSIGINPTSGSWNSAQFIEGFPPLSQPQNLNLCLPLVWSVAELTVLSRKNPTSRDGAHPAGESETGTHLQA</sequence>
<accession>A0A9Q1ICY1</accession>
<proteinExistence type="predicted"/>
<dbReference type="EMBL" id="JAINUF010000019">
    <property type="protein sequence ID" value="KAJ8337198.1"/>
    <property type="molecule type" value="Genomic_DNA"/>
</dbReference>
<dbReference type="AlphaFoldDB" id="A0A9Q1ICY1"/>
<gene>
    <name evidence="2" type="ORF">SKAU_G00384180</name>
</gene>
<name>A0A9Q1ICY1_SYNKA</name>
<evidence type="ECO:0000313" key="2">
    <source>
        <dbReference type="EMBL" id="KAJ8337198.1"/>
    </source>
</evidence>
<dbReference type="Proteomes" id="UP001152622">
    <property type="component" value="Chromosome 19"/>
</dbReference>
<reference evidence="2" key="1">
    <citation type="journal article" date="2023" name="Science">
        <title>Genome structures resolve the early diversification of teleost fishes.</title>
        <authorList>
            <person name="Parey E."/>
            <person name="Louis A."/>
            <person name="Montfort J."/>
            <person name="Bouchez O."/>
            <person name="Roques C."/>
            <person name="Iampietro C."/>
            <person name="Lluch J."/>
            <person name="Castinel A."/>
            <person name="Donnadieu C."/>
            <person name="Desvignes T."/>
            <person name="Floi Bucao C."/>
            <person name="Jouanno E."/>
            <person name="Wen M."/>
            <person name="Mejri S."/>
            <person name="Dirks R."/>
            <person name="Jansen H."/>
            <person name="Henkel C."/>
            <person name="Chen W.J."/>
            <person name="Zahm M."/>
            <person name="Cabau C."/>
            <person name="Klopp C."/>
            <person name="Thompson A.W."/>
            <person name="Robinson-Rechavi M."/>
            <person name="Braasch I."/>
            <person name="Lecointre G."/>
            <person name="Bobe J."/>
            <person name="Postlethwait J.H."/>
            <person name="Berthelot C."/>
            <person name="Roest Crollius H."/>
            <person name="Guiguen Y."/>
        </authorList>
    </citation>
    <scope>NUCLEOTIDE SEQUENCE</scope>
    <source>
        <strain evidence="2">WJC10195</strain>
    </source>
</reference>
<evidence type="ECO:0000256" key="1">
    <source>
        <dbReference type="SAM" id="MobiDB-lite"/>
    </source>
</evidence>